<keyword evidence="4" id="KW-0210">Decarboxylase</keyword>
<dbReference type="PANTHER" id="PTHR32119">
    <property type="entry name" value="OROTIDINE 5'-PHOSPHATE DECARBOXYLASE"/>
    <property type="match status" value="1"/>
</dbReference>
<gene>
    <name evidence="9" type="ORF">METZ01_LOCUS68025</name>
</gene>
<dbReference type="SUPFAM" id="SSF51366">
    <property type="entry name" value="Ribulose-phoshate binding barrel"/>
    <property type="match status" value="1"/>
</dbReference>
<dbReference type="InterPro" id="IPR001754">
    <property type="entry name" value="OMPdeCOase_dom"/>
</dbReference>
<dbReference type="CDD" id="cd04725">
    <property type="entry name" value="OMP_decarboxylase_like"/>
    <property type="match status" value="1"/>
</dbReference>
<proteinExistence type="predicted"/>
<dbReference type="Gene3D" id="3.20.20.70">
    <property type="entry name" value="Aldolase class I"/>
    <property type="match status" value="1"/>
</dbReference>
<evidence type="ECO:0000256" key="1">
    <source>
        <dbReference type="ARBA" id="ARBA00004861"/>
    </source>
</evidence>
<evidence type="ECO:0000259" key="8">
    <source>
        <dbReference type="SMART" id="SM00934"/>
    </source>
</evidence>
<evidence type="ECO:0000256" key="3">
    <source>
        <dbReference type="ARBA" id="ARBA00021923"/>
    </source>
</evidence>
<name>A0A381TI52_9ZZZZ</name>
<dbReference type="AlphaFoldDB" id="A0A381TI52"/>
<reference evidence="9" key="1">
    <citation type="submission" date="2018-05" db="EMBL/GenBank/DDBJ databases">
        <authorList>
            <person name="Lanie J.A."/>
            <person name="Ng W.-L."/>
            <person name="Kazmierczak K.M."/>
            <person name="Andrzejewski T.M."/>
            <person name="Davidsen T.M."/>
            <person name="Wayne K.J."/>
            <person name="Tettelin H."/>
            <person name="Glass J.I."/>
            <person name="Rusch D."/>
            <person name="Podicherti R."/>
            <person name="Tsui H.-C.T."/>
            <person name="Winkler M.E."/>
        </authorList>
    </citation>
    <scope>NUCLEOTIDE SEQUENCE</scope>
</reference>
<evidence type="ECO:0000256" key="6">
    <source>
        <dbReference type="ARBA" id="ARBA00023239"/>
    </source>
</evidence>
<dbReference type="InterPro" id="IPR011060">
    <property type="entry name" value="RibuloseP-bd_barrel"/>
</dbReference>
<dbReference type="GO" id="GO:0044205">
    <property type="term" value="P:'de novo' UMP biosynthetic process"/>
    <property type="evidence" value="ECO:0007669"/>
    <property type="project" value="UniProtKB-UniPathway"/>
</dbReference>
<dbReference type="SMART" id="SM00934">
    <property type="entry name" value="OMPdecase"/>
    <property type="match status" value="1"/>
</dbReference>
<accession>A0A381TI52</accession>
<sequence>MFTSEGPALVSALVERGDHVFLDLKYHDIPTVVAQAVLAAARLGAWMLTVHAAGGRSMLEAAADAARRTDHTPLIVGVTVLTSLDSTDLAAVGVRRELPAQVEALAELATTAGLDGIVASPREVTRLRKKLGSEPLIVTPGIRDGAGAESSASGGDDQARTLSAGEALAAGASYLVVGRPIISAQDPPEAARAIVRGLEKTASKS</sequence>
<dbReference type="InterPro" id="IPR014732">
    <property type="entry name" value="OMPdecase"/>
</dbReference>
<dbReference type="Pfam" id="PF00215">
    <property type="entry name" value="OMPdecase"/>
    <property type="match status" value="1"/>
</dbReference>
<feature type="domain" description="Orotidine 5'-phosphate decarboxylase" evidence="8">
    <location>
        <begin position="1"/>
        <end position="194"/>
    </location>
</feature>
<dbReference type="NCBIfam" id="NF001273">
    <property type="entry name" value="PRK00230.1"/>
    <property type="match status" value="1"/>
</dbReference>
<dbReference type="PANTHER" id="PTHR32119:SF2">
    <property type="entry name" value="OROTIDINE 5'-PHOSPHATE DECARBOXYLASE"/>
    <property type="match status" value="1"/>
</dbReference>
<evidence type="ECO:0000256" key="7">
    <source>
        <dbReference type="ARBA" id="ARBA00033428"/>
    </source>
</evidence>
<dbReference type="GO" id="GO:0004590">
    <property type="term" value="F:orotidine-5'-phosphate decarboxylase activity"/>
    <property type="evidence" value="ECO:0007669"/>
    <property type="project" value="UniProtKB-EC"/>
</dbReference>
<comment type="pathway">
    <text evidence="1">Pyrimidine metabolism; UMP biosynthesis via de novo pathway; UMP from orotate: step 2/2.</text>
</comment>
<dbReference type="NCBIfam" id="TIGR01740">
    <property type="entry name" value="pyrF"/>
    <property type="match status" value="1"/>
</dbReference>
<dbReference type="GO" id="GO:0006207">
    <property type="term" value="P:'de novo' pyrimidine nucleobase biosynthetic process"/>
    <property type="evidence" value="ECO:0007669"/>
    <property type="project" value="InterPro"/>
</dbReference>
<evidence type="ECO:0000256" key="2">
    <source>
        <dbReference type="ARBA" id="ARBA00012321"/>
    </source>
</evidence>
<dbReference type="UniPathway" id="UPA00070">
    <property type="reaction ID" value="UER00120"/>
</dbReference>
<evidence type="ECO:0000256" key="5">
    <source>
        <dbReference type="ARBA" id="ARBA00022975"/>
    </source>
</evidence>
<protein>
    <recommendedName>
        <fullName evidence="3">Orotidine 5'-phosphate decarboxylase</fullName>
        <ecNumber evidence="2">4.1.1.23</ecNumber>
    </recommendedName>
    <alternativeName>
        <fullName evidence="7">OMP decarboxylase</fullName>
    </alternativeName>
</protein>
<keyword evidence="5" id="KW-0665">Pyrimidine biosynthesis</keyword>
<evidence type="ECO:0000256" key="4">
    <source>
        <dbReference type="ARBA" id="ARBA00022793"/>
    </source>
</evidence>
<organism evidence="9">
    <name type="scientific">marine metagenome</name>
    <dbReference type="NCBI Taxonomy" id="408172"/>
    <lineage>
        <taxon>unclassified sequences</taxon>
        <taxon>metagenomes</taxon>
        <taxon>ecological metagenomes</taxon>
    </lineage>
</organism>
<dbReference type="InterPro" id="IPR013785">
    <property type="entry name" value="Aldolase_TIM"/>
</dbReference>
<keyword evidence="6" id="KW-0456">Lyase</keyword>
<dbReference type="EC" id="4.1.1.23" evidence="2"/>
<dbReference type="GO" id="GO:0005829">
    <property type="term" value="C:cytosol"/>
    <property type="evidence" value="ECO:0007669"/>
    <property type="project" value="TreeGrafter"/>
</dbReference>
<dbReference type="EMBL" id="UINC01004551">
    <property type="protein sequence ID" value="SVA15171.1"/>
    <property type="molecule type" value="Genomic_DNA"/>
</dbReference>
<evidence type="ECO:0000313" key="9">
    <source>
        <dbReference type="EMBL" id="SVA15171.1"/>
    </source>
</evidence>